<name>A0A9W7W3T4_9PEZI</name>
<sequence>MWKFAARIVELRSVVQKDSGVRAWHDGLLHELVSLWNLALVTKFQRVSTTQSGVYQVRSGPPSSPMHWSFLPSDIVKLLSTQGLAGTTTRSFSDVIGLLVPHHHSSRNPKTMEHYDYPSTALVTLDELRLRARSMDGLTAELWQSYKPLMDLFADILKQYSVTSMPTALAEKLEGTTNSTFKAITERLGLQQDQSDKGQPTEKFAQTDVTRPSISEQGKGENLVTSDTAVDTRGPDSDMDNITVSASGETQEVHASDNGIAPDLDETPNVRPSLEATTMPGVDVPSNNIQDFGPHTAFVTNQLKWLGKAWQQQSIQQALRCKQEILAQARKPAGKDLPNKIFEHLMLTLLALRNPEDALGVWNFFVGELDRQPTVQTYTVMMRGAQYVRDVKAMETLWRKMRNAGITPDAHAWSTRIFGLIKSNNSVLAMKAMDQLSEEWVQANKSKHVGDVTKPNIVIMNAAISALATKSDHMIPRVLSWGRRFGLEPDLVTHNVLLNLSMRHGKPAEAISILKRMSQKGINPDSQTWTILLTAMFQGDQLHGLSHEQQSSTVMSFITSLESTSNVGIDQKGYALIFDRLLSRYGNITAANSVLQHMLLRDVQPTTHILTILMRFYFQRRPVPDFAAVEALWNQIMHPKSGFDVNLDSIFYDRMVEWYARLHNLIGSTQPMMRFLRRMLKEQRRPSWRAMECAVRAVAERKEWSHFEALVDEARGWVKDGDREIVVGNRSFGQRDFWRFVLSTGMFKDEGLSRTDELMRASDGTGPLERGMQGVVQ</sequence>
<keyword evidence="4" id="KW-1185">Reference proteome</keyword>
<accession>A0A9W7W3T4</accession>
<dbReference type="Proteomes" id="UP001138500">
    <property type="component" value="Unassembled WGS sequence"/>
</dbReference>
<feature type="compositionally biased region" description="Polar residues" evidence="2">
    <location>
        <begin position="207"/>
        <end position="216"/>
    </location>
</feature>
<proteinExistence type="predicted"/>
<feature type="region of interest" description="Disordered" evidence="2">
    <location>
        <begin position="189"/>
        <end position="267"/>
    </location>
</feature>
<dbReference type="Gene3D" id="1.25.40.10">
    <property type="entry name" value="Tetratricopeptide repeat domain"/>
    <property type="match status" value="3"/>
</dbReference>
<feature type="repeat" description="PPR" evidence="1">
    <location>
        <begin position="374"/>
        <end position="408"/>
    </location>
</feature>
<dbReference type="AlphaFoldDB" id="A0A9W7W3T4"/>
<dbReference type="GO" id="GO:0003729">
    <property type="term" value="F:mRNA binding"/>
    <property type="evidence" value="ECO:0007669"/>
    <property type="project" value="TreeGrafter"/>
</dbReference>
<dbReference type="Pfam" id="PF13041">
    <property type="entry name" value="PPR_2"/>
    <property type="match status" value="1"/>
</dbReference>
<dbReference type="InterPro" id="IPR051114">
    <property type="entry name" value="Mito_RNA_Proc_CCM1"/>
</dbReference>
<evidence type="ECO:0000256" key="1">
    <source>
        <dbReference type="PROSITE-ProRule" id="PRU00708"/>
    </source>
</evidence>
<feature type="compositionally biased region" description="Polar residues" evidence="2">
    <location>
        <begin position="240"/>
        <end position="250"/>
    </location>
</feature>
<dbReference type="PANTHER" id="PTHR47934">
    <property type="entry name" value="PENTATRICOPEPTIDE REPEAT-CONTAINING PROTEIN PET309, MITOCHONDRIAL"/>
    <property type="match status" value="1"/>
</dbReference>
<dbReference type="OrthoDB" id="185373at2759"/>
<protein>
    <submittedName>
        <fullName evidence="3">PPR repeat family</fullName>
    </submittedName>
</protein>
<dbReference type="PANTHER" id="PTHR47934:SF6">
    <property type="entry name" value="MITOCHONDRIAL GROUP I INTRON SPLICING FACTOR CCM1-RELATED"/>
    <property type="match status" value="1"/>
</dbReference>
<evidence type="ECO:0000313" key="3">
    <source>
        <dbReference type="EMBL" id="KAH9832415.1"/>
    </source>
</evidence>
<dbReference type="PROSITE" id="PS51375">
    <property type="entry name" value="PPR"/>
    <property type="match status" value="2"/>
</dbReference>
<evidence type="ECO:0000313" key="4">
    <source>
        <dbReference type="Proteomes" id="UP001138500"/>
    </source>
</evidence>
<dbReference type="GO" id="GO:0005739">
    <property type="term" value="C:mitochondrion"/>
    <property type="evidence" value="ECO:0007669"/>
    <property type="project" value="TreeGrafter"/>
</dbReference>
<dbReference type="InterPro" id="IPR002885">
    <property type="entry name" value="PPR_rpt"/>
</dbReference>
<reference evidence="3 4" key="1">
    <citation type="journal article" date="2018" name="IMA Fungus">
        <title>IMA Genome-F 10: Nine draft genome sequences of Claviceps purpurea s.lat., including C. arundinis, C. humidiphila, and C. cf. spartinae, pseudomolecules for the pitch canker pathogen Fusarium circinatum, draft genome of Davidsoniella eucalypti, Grosmannia galeiformis, Quambalaria eucalypti, and Teratosphaeria destructans.</title>
        <authorList>
            <person name="Wingfield B.D."/>
            <person name="Liu M."/>
            <person name="Nguyen H.D."/>
            <person name="Lane F.A."/>
            <person name="Morgan S.W."/>
            <person name="De Vos L."/>
            <person name="Wilken P.M."/>
            <person name="Duong T.A."/>
            <person name="Aylward J."/>
            <person name="Coetzee M.P."/>
            <person name="Dadej K."/>
            <person name="De Beer Z.W."/>
            <person name="Findlay W."/>
            <person name="Havenga M."/>
            <person name="Kolarik M."/>
            <person name="Menzies J.G."/>
            <person name="Naidoo K."/>
            <person name="Pochopski O."/>
            <person name="Shoukouhi P."/>
            <person name="Santana Q.C."/>
            <person name="Seifert K.A."/>
            <person name="Soal N."/>
            <person name="Steenkamp E.T."/>
            <person name="Tatham C.T."/>
            <person name="van der Nest M.A."/>
            <person name="Wingfield M.J."/>
        </authorList>
    </citation>
    <scope>NUCLEOTIDE SEQUENCE [LARGE SCALE GENOMIC DNA]</scope>
    <source>
        <strain evidence="3">CMW44962</strain>
    </source>
</reference>
<dbReference type="EMBL" id="RIBY02001113">
    <property type="protein sequence ID" value="KAH9832415.1"/>
    <property type="molecule type" value="Genomic_DNA"/>
</dbReference>
<evidence type="ECO:0000256" key="2">
    <source>
        <dbReference type="SAM" id="MobiDB-lite"/>
    </source>
</evidence>
<feature type="repeat" description="PPR" evidence="1">
    <location>
        <begin position="490"/>
        <end position="524"/>
    </location>
</feature>
<dbReference type="GO" id="GO:0007005">
    <property type="term" value="P:mitochondrion organization"/>
    <property type="evidence" value="ECO:0007669"/>
    <property type="project" value="TreeGrafter"/>
</dbReference>
<organism evidence="3 4">
    <name type="scientific">Teratosphaeria destructans</name>
    <dbReference type="NCBI Taxonomy" id="418781"/>
    <lineage>
        <taxon>Eukaryota</taxon>
        <taxon>Fungi</taxon>
        <taxon>Dikarya</taxon>
        <taxon>Ascomycota</taxon>
        <taxon>Pezizomycotina</taxon>
        <taxon>Dothideomycetes</taxon>
        <taxon>Dothideomycetidae</taxon>
        <taxon>Mycosphaerellales</taxon>
        <taxon>Teratosphaeriaceae</taxon>
        <taxon>Teratosphaeria</taxon>
    </lineage>
</organism>
<gene>
    <name evidence="3" type="ORF">Tdes44962_MAKER02079</name>
</gene>
<reference evidence="3 4" key="2">
    <citation type="journal article" date="2021" name="Curr. Genet.">
        <title>Genetic response to nitrogen starvation in the aggressive Eucalyptus foliar pathogen Teratosphaeria destructans.</title>
        <authorList>
            <person name="Havenga M."/>
            <person name="Wingfield B.D."/>
            <person name="Wingfield M.J."/>
            <person name="Dreyer L.L."/>
            <person name="Roets F."/>
            <person name="Aylward J."/>
        </authorList>
    </citation>
    <scope>NUCLEOTIDE SEQUENCE [LARGE SCALE GENOMIC DNA]</scope>
    <source>
        <strain evidence="3">CMW44962</strain>
    </source>
</reference>
<dbReference type="NCBIfam" id="TIGR00756">
    <property type="entry name" value="PPR"/>
    <property type="match status" value="2"/>
</dbReference>
<dbReference type="GO" id="GO:0006396">
    <property type="term" value="P:RNA processing"/>
    <property type="evidence" value="ECO:0007669"/>
    <property type="project" value="TreeGrafter"/>
</dbReference>
<dbReference type="InterPro" id="IPR011990">
    <property type="entry name" value="TPR-like_helical_dom_sf"/>
</dbReference>
<comment type="caution">
    <text evidence="3">The sequence shown here is derived from an EMBL/GenBank/DDBJ whole genome shotgun (WGS) entry which is preliminary data.</text>
</comment>